<reference evidence="1 2" key="1">
    <citation type="submission" date="2016-08" db="EMBL/GenBank/DDBJ databases">
        <title>Draft genome of Fabibacter sp. strain SK-8.</title>
        <authorList>
            <person name="Wong S.-K."/>
            <person name="Hamasaki K."/>
            <person name="Yoshizawa S."/>
        </authorList>
    </citation>
    <scope>NUCLEOTIDE SEQUENCE [LARGE SCALE GENOMIC DNA]</scope>
    <source>
        <strain evidence="1 2">SK-8</strain>
    </source>
</reference>
<dbReference type="EMBL" id="MDGQ01000004">
    <property type="protein sequence ID" value="OEK05773.1"/>
    <property type="molecule type" value="Genomic_DNA"/>
</dbReference>
<protein>
    <submittedName>
        <fullName evidence="1">Uncharacterized protein</fullName>
    </submittedName>
</protein>
<keyword evidence="2" id="KW-1185">Reference proteome</keyword>
<evidence type="ECO:0000313" key="2">
    <source>
        <dbReference type="Proteomes" id="UP000095552"/>
    </source>
</evidence>
<evidence type="ECO:0000313" key="1">
    <source>
        <dbReference type="EMBL" id="OEK05773.1"/>
    </source>
</evidence>
<accession>A0A1E5T309</accession>
<gene>
    <name evidence="1" type="ORF">BFP71_06530</name>
</gene>
<comment type="caution">
    <text evidence="1">The sequence shown here is derived from an EMBL/GenBank/DDBJ whole genome shotgun (WGS) entry which is preliminary data.</text>
</comment>
<proteinExistence type="predicted"/>
<dbReference type="OrthoDB" id="847214at2"/>
<name>A0A1E5T309_9BACT</name>
<dbReference type="RefSeq" id="WP_069834691.1">
    <property type="nucleotide sequence ID" value="NZ_MDGQ01000004.1"/>
</dbReference>
<organism evidence="1 2">
    <name type="scientific">Roseivirga misakiensis</name>
    <dbReference type="NCBI Taxonomy" id="1563681"/>
    <lineage>
        <taxon>Bacteria</taxon>
        <taxon>Pseudomonadati</taxon>
        <taxon>Bacteroidota</taxon>
        <taxon>Cytophagia</taxon>
        <taxon>Cytophagales</taxon>
        <taxon>Roseivirgaceae</taxon>
        <taxon>Roseivirga</taxon>
    </lineage>
</organism>
<dbReference type="AlphaFoldDB" id="A0A1E5T309"/>
<dbReference type="Proteomes" id="UP000095552">
    <property type="component" value="Unassembled WGS sequence"/>
</dbReference>
<sequence length="272" mass="29810">MKTTFFTFCLIVFFVHSGFSQTEEEKVNQSVIITLMDKSEITGELISENDQEIVIESNSLGLLTFQRAEIRKIIYLNADGKLPNPNPTRYFIGQSAYNLEKGEGYYQNIYGLVNLVSFGITDRFSVLAGTEIISLFNGAPILLTNLKYGFPIAKNLRAAASFTYITSGGEFAGDLNLGSLNALLTYGNTEHNVTLGTGYALANGEINNTSILTIGGMTRLTNRLAFVSENYVLMGENDALLSGGVRYIAKKLTVDLLIFQGGFPAIDIVLKF</sequence>